<dbReference type="InterPro" id="IPR016181">
    <property type="entry name" value="Acyl_CoA_acyltransferase"/>
</dbReference>
<dbReference type="EMBL" id="CP108473">
    <property type="protein sequence ID" value="WUS20844.1"/>
    <property type="molecule type" value="Genomic_DNA"/>
</dbReference>
<dbReference type="Proteomes" id="UP001432292">
    <property type="component" value="Chromosome"/>
</dbReference>
<dbReference type="GeneID" id="96640735"/>
<organism evidence="2 3">
    <name type="scientific">Streptomyces caniferus</name>
    <dbReference type="NCBI Taxonomy" id="285557"/>
    <lineage>
        <taxon>Bacteria</taxon>
        <taxon>Bacillati</taxon>
        <taxon>Actinomycetota</taxon>
        <taxon>Actinomycetes</taxon>
        <taxon>Kitasatosporales</taxon>
        <taxon>Streptomycetaceae</taxon>
        <taxon>Streptomyces</taxon>
    </lineage>
</organism>
<protein>
    <submittedName>
        <fullName evidence="2">GNAT family N-acetyltransferase</fullName>
    </submittedName>
</protein>
<evidence type="ECO:0000313" key="2">
    <source>
        <dbReference type="EMBL" id="WUS20844.1"/>
    </source>
</evidence>
<dbReference type="Pfam" id="PF13302">
    <property type="entry name" value="Acetyltransf_3"/>
    <property type="match status" value="1"/>
</dbReference>
<reference evidence="2" key="1">
    <citation type="submission" date="2022-10" db="EMBL/GenBank/DDBJ databases">
        <title>The complete genomes of actinobacterial strains from the NBC collection.</title>
        <authorList>
            <person name="Joergensen T.S."/>
            <person name="Alvarez Arevalo M."/>
            <person name="Sterndorff E.B."/>
            <person name="Faurdal D."/>
            <person name="Vuksanovic O."/>
            <person name="Mourched A.-S."/>
            <person name="Charusanti P."/>
            <person name="Shaw S."/>
            <person name="Blin K."/>
            <person name="Weber T."/>
        </authorList>
    </citation>
    <scope>NUCLEOTIDE SEQUENCE</scope>
    <source>
        <strain evidence="2">NBC_01256</strain>
    </source>
</reference>
<dbReference type="RefSeq" id="WP_328730676.1">
    <property type="nucleotide sequence ID" value="NZ_CP108029.1"/>
</dbReference>
<feature type="domain" description="N-acetyltransferase" evidence="1">
    <location>
        <begin position="2"/>
        <end position="35"/>
    </location>
</feature>
<sequence>MVLACAFTTAGLDRLEAVHHPDNPASGRVLTKTGFIRTGTCERHADDGTAVAYQVYALPLP</sequence>
<dbReference type="SUPFAM" id="SSF55729">
    <property type="entry name" value="Acyl-CoA N-acyltransferases (Nat)"/>
    <property type="match status" value="1"/>
</dbReference>
<proteinExistence type="predicted"/>
<gene>
    <name evidence="2" type="ORF">OG727_00170</name>
</gene>
<dbReference type="Gene3D" id="3.40.630.30">
    <property type="match status" value="1"/>
</dbReference>
<keyword evidence="3" id="KW-1185">Reference proteome</keyword>
<evidence type="ECO:0000259" key="1">
    <source>
        <dbReference type="Pfam" id="PF13302"/>
    </source>
</evidence>
<name>A0ABZ1VDJ4_9ACTN</name>
<accession>A0ABZ1VDJ4</accession>
<evidence type="ECO:0000313" key="3">
    <source>
        <dbReference type="Proteomes" id="UP001432292"/>
    </source>
</evidence>
<dbReference type="InterPro" id="IPR000182">
    <property type="entry name" value="GNAT_dom"/>
</dbReference>